<evidence type="ECO:0000256" key="1">
    <source>
        <dbReference type="ARBA" id="ARBA00022734"/>
    </source>
</evidence>
<dbReference type="SMART" id="SM00915">
    <property type="entry name" value="Jacalin"/>
    <property type="match status" value="1"/>
</dbReference>
<accession>A0A0D6QXL9</accession>
<dbReference type="Pfam" id="PF01419">
    <property type="entry name" value="Jacalin"/>
    <property type="match status" value="1"/>
</dbReference>
<dbReference type="Gene3D" id="2.100.10.30">
    <property type="entry name" value="Jacalin-like lectin domain"/>
    <property type="match status" value="1"/>
</dbReference>
<organism evidence="3">
    <name type="scientific">Araucaria cunninghamii</name>
    <name type="common">Hoop pine</name>
    <name type="synonym">Moreton Bay pine</name>
    <dbReference type="NCBI Taxonomy" id="56994"/>
    <lineage>
        <taxon>Eukaryota</taxon>
        <taxon>Viridiplantae</taxon>
        <taxon>Streptophyta</taxon>
        <taxon>Embryophyta</taxon>
        <taxon>Tracheophyta</taxon>
        <taxon>Spermatophyta</taxon>
        <taxon>Pinopsida</taxon>
        <taxon>Pinidae</taxon>
        <taxon>Conifers II</taxon>
        <taxon>Araucariales</taxon>
        <taxon>Araucariaceae</taxon>
        <taxon>Araucaria</taxon>
    </lineage>
</organism>
<proteinExistence type="predicted"/>
<dbReference type="InterPro" id="IPR036404">
    <property type="entry name" value="Jacalin-like_lectin_dom_sf"/>
</dbReference>
<feature type="domain" description="Jacalin-type lectin" evidence="2">
    <location>
        <begin position="6"/>
        <end position="154"/>
    </location>
</feature>
<evidence type="ECO:0000259" key="2">
    <source>
        <dbReference type="PROSITE" id="PS51752"/>
    </source>
</evidence>
<dbReference type="InterPro" id="IPR033734">
    <property type="entry name" value="Jacalin-like_lectin_dom_plant"/>
</dbReference>
<dbReference type="EMBL" id="GCKF01043564">
    <property type="protein sequence ID" value="JAG94435.1"/>
    <property type="molecule type" value="Transcribed_RNA"/>
</dbReference>
<dbReference type="InterPro" id="IPR001229">
    <property type="entry name" value="Jacalin-like_lectin_dom"/>
</dbReference>
<dbReference type="GO" id="GO:0030246">
    <property type="term" value="F:carbohydrate binding"/>
    <property type="evidence" value="ECO:0007669"/>
    <property type="project" value="UniProtKB-KW"/>
</dbReference>
<dbReference type="CDD" id="cd09612">
    <property type="entry name" value="Jacalin"/>
    <property type="match status" value="1"/>
</dbReference>
<dbReference type="PROSITE" id="PS51752">
    <property type="entry name" value="JACALIN_LECTIN"/>
    <property type="match status" value="1"/>
</dbReference>
<evidence type="ECO:0000313" key="3">
    <source>
        <dbReference type="EMBL" id="JAG94435.1"/>
    </source>
</evidence>
<sequence length="155" mass="17197">MVGKNYFKEGPWGGSDGEEWTDGTYCDITGIKVRVSKGQGIRAIQFSYRLNSINNTKISIDAPQHGSENGDETREINLNAEDEHLKQILVEWGELGTNGPNVVKRLTFITDHKTYDPIGPEGTNKSNSSDDKKIVGFYGGSGEYLSYIGVYTREI</sequence>
<reference evidence="3" key="1">
    <citation type="submission" date="2015-03" db="EMBL/GenBank/DDBJ databases">
        <title>A transcriptome of Araucaria cunninghamii, an australian fine timber species.</title>
        <authorList>
            <person name="Jing Yi C.J.Y."/>
            <person name="Yin San L.Y.S."/>
            <person name="Abdul Karim S.S."/>
            <person name="Wan Azmi N.N."/>
            <person name="Hercus R.R."/>
            <person name="Croft L.L."/>
        </authorList>
    </citation>
    <scope>NUCLEOTIDE SEQUENCE</scope>
    <source>
        <strain evidence="3">MI0301</strain>
        <tissue evidence="3">Leaf</tissue>
    </source>
</reference>
<dbReference type="PANTHER" id="PTHR47293:SF15">
    <property type="entry name" value="JACALIN-RELATED LECTIN 19"/>
    <property type="match status" value="1"/>
</dbReference>
<dbReference type="PANTHER" id="PTHR47293">
    <property type="entry name" value="JACALIN-RELATED LECTIN 3"/>
    <property type="match status" value="1"/>
</dbReference>
<name>A0A0D6QXL9_ARACU</name>
<dbReference type="SUPFAM" id="SSF51101">
    <property type="entry name" value="Mannose-binding lectins"/>
    <property type="match status" value="1"/>
</dbReference>
<dbReference type="AlphaFoldDB" id="A0A0D6QXL9"/>
<protein>
    <recommendedName>
        <fullName evidence="2">Jacalin-type lectin domain-containing protein</fullName>
    </recommendedName>
</protein>
<keyword evidence="1" id="KW-0430">Lectin</keyword>